<dbReference type="RefSeq" id="WP_166987032.1">
    <property type="nucleotide sequence ID" value="NZ_CP061169.1"/>
</dbReference>
<keyword evidence="2" id="KW-1185">Reference proteome</keyword>
<protein>
    <recommendedName>
        <fullName evidence="3">Neutral/alkaline non-lysosomal ceramidase N-terminal domain-containing protein</fullName>
    </recommendedName>
</protein>
<dbReference type="EMBL" id="CP061169">
    <property type="protein sequence ID" value="QPZ38248.1"/>
    <property type="molecule type" value="Genomic_DNA"/>
</dbReference>
<evidence type="ECO:0008006" key="3">
    <source>
        <dbReference type="Google" id="ProtNLM"/>
    </source>
</evidence>
<name>A0ABX6YHI2_9MICO</name>
<accession>A0ABX6YHI2</accession>
<organism evidence="1 2">
    <name type="scientific">Paramicrobacterium chengjingii</name>
    <dbReference type="NCBI Taxonomy" id="2769067"/>
    <lineage>
        <taxon>Bacteria</taxon>
        <taxon>Bacillati</taxon>
        <taxon>Actinomycetota</taxon>
        <taxon>Actinomycetes</taxon>
        <taxon>Micrococcales</taxon>
        <taxon>Microbacteriaceae</taxon>
        <taxon>Paramicrobacterium</taxon>
    </lineage>
</organism>
<reference evidence="1 2" key="1">
    <citation type="submission" date="2020-12" db="EMBL/GenBank/DDBJ databases">
        <title>Microbacterium sp. HY060.</title>
        <authorList>
            <person name="Zhou J."/>
        </authorList>
    </citation>
    <scope>NUCLEOTIDE SEQUENCE [LARGE SCALE GENOMIC DNA]</scope>
    <source>
        <strain evidence="1 2">HY60</strain>
    </source>
</reference>
<evidence type="ECO:0000313" key="1">
    <source>
        <dbReference type="EMBL" id="QPZ38248.1"/>
    </source>
</evidence>
<gene>
    <name evidence="1" type="ORF">HCR76_15895</name>
</gene>
<evidence type="ECO:0000313" key="2">
    <source>
        <dbReference type="Proteomes" id="UP000662814"/>
    </source>
</evidence>
<dbReference type="Proteomes" id="UP000662814">
    <property type="component" value="Chromosome"/>
</dbReference>
<proteinExistence type="predicted"/>
<sequence>MPDSTVSDLVAGVSRETLTPRVGMRLAGSLRDSLSGGIHQPLAISALYLSESGHEVVIVACDLILMPPADAWQIRLAIGEALDVPAEQILVAFSHSHATPSPVSWGEYDYVATAEERTEVEAFFETYKIAAVTAAVAAQRKAEPARIESAVGKSDINVNRRERREDGQMILGSNPSGPADREVGVVRIDSESGDPLSILFNYACHPDILGPKSPLISPDFVGPARDALEAVTGATSLFLQGAAGDIYPCTGIVNGDAGVDVANRLGHRLGAEAARVSETINTHREPDERVAWISTNSITTNWHYRERERPSRIGLTSSRVVLDLPTRPLPSAGEARELVETRSRERDAVPDDAALSQRLIASRRLAWSRIQLEAAERGGPNSLDVELQAIRLGDSAIIAIPGELFTEIGLAIKKASPFPNTIVSAYSNGVFFYIPTEAAFHDGGYEVNSHQNYLRASGPTSDWERRLVQSATELLQSLA</sequence>